<dbReference type="InterPro" id="IPR037682">
    <property type="entry name" value="TonB_C"/>
</dbReference>
<keyword evidence="7" id="KW-1185">Reference proteome</keyword>
<sequence length="186" mass="19790">MMPSVHVRLTTSMSTDSSCTMKVATLLIALFCTVGVGAQSPSCSMPDAMLVSGLPLGTTFRANSQGHFTSCLPPSGKKRSTAFEKSCTNFLMLIGQTKSVTPINPQAWRMQRPGSISSQANGTTVLKLHISSEGKPETCLVITSSGHPILDEAACRQMTQQADFLPAMDCGGNPIASTYTRSVVWK</sequence>
<evidence type="ECO:0000313" key="6">
    <source>
        <dbReference type="EMBL" id="OWR01469.1"/>
    </source>
</evidence>
<dbReference type="Pfam" id="PF03544">
    <property type="entry name" value="TonB_C"/>
    <property type="match status" value="1"/>
</dbReference>
<dbReference type="GO" id="GO:0016020">
    <property type="term" value="C:membrane"/>
    <property type="evidence" value="ECO:0007669"/>
    <property type="project" value="UniProtKB-SubCell"/>
</dbReference>
<dbReference type="Gene3D" id="3.30.1150.10">
    <property type="match status" value="1"/>
</dbReference>
<protein>
    <recommendedName>
        <fullName evidence="5">TonB C-terminal domain-containing protein</fullName>
    </recommendedName>
</protein>
<dbReference type="InterPro" id="IPR006260">
    <property type="entry name" value="TonB/TolA_C"/>
</dbReference>
<comment type="caution">
    <text evidence="6">The sequence shown here is derived from an EMBL/GenBank/DDBJ whole genome shotgun (WGS) entry which is preliminary data.</text>
</comment>
<comment type="subcellular location">
    <subcellularLocation>
        <location evidence="1">Membrane</location>
        <topology evidence="1">Single-pass membrane protein</topology>
    </subcellularLocation>
</comment>
<accession>A0A246K644</accession>
<keyword evidence="2" id="KW-0812">Transmembrane</keyword>
<proteinExistence type="predicted"/>
<name>A0A246K644_9SPHN</name>
<keyword evidence="3" id="KW-1133">Transmembrane helix</keyword>
<keyword evidence="4" id="KW-0472">Membrane</keyword>
<dbReference type="NCBIfam" id="TIGR01352">
    <property type="entry name" value="tonB_Cterm"/>
    <property type="match status" value="1"/>
</dbReference>
<dbReference type="AlphaFoldDB" id="A0A246K644"/>
<evidence type="ECO:0000256" key="3">
    <source>
        <dbReference type="ARBA" id="ARBA00022989"/>
    </source>
</evidence>
<dbReference type="Proteomes" id="UP000197097">
    <property type="component" value="Unassembled WGS sequence"/>
</dbReference>
<evidence type="ECO:0000256" key="2">
    <source>
        <dbReference type="ARBA" id="ARBA00022692"/>
    </source>
</evidence>
<dbReference type="GO" id="GO:0055085">
    <property type="term" value="P:transmembrane transport"/>
    <property type="evidence" value="ECO:0007669"/>
    <property type="project" value="InterPro"/>
</dbReference>
<dbReference type="EMBL" id="NISJ01000001">
    <property type="protein sequence ID" value="OWR01469.1"/>
    <property type="molecule type" value="Genomic_DNA"/>
</dbReference>
<dbReference type="SUPFAM" id="SSF74653">
    <property type="entry name" value="TolA/TonB C-terminal domain"/>
    <property type="match status" value="1"/>
</dbReference>
<evidence type="ECO:0000313" key="7">
    <source>
        <dbReference type="Proteomes" id="UP000197097"/>
    </source>
</evidence>
<evidence type="ECO:0000256" key="1">
    <source>
        <dbReference type="ARBA" id="ARBA00004167"/>
    </source>
</evidence>
<reference evidence="6 7" key="1">
    <citation type="journal article" date="2002" name="Int. J. Syst. Evol. Microbiol.">
        <title>Sphingopyxis witflariensis sp. nov., isolated from activated sludge.</title>
        <authorList>
            <person name="Kampfer P."/>
            <person name="Witzenberger R."/>
            <person name="Denner E.B."/>
            <person name="Busse H.J."/>
            <person name="Neef A."/>
        </authorList>
    </citation>
    <scope>NUCLEOTIDE SEQUENCE [LARGE SCALE GENOMIC DNA]</scope>
    <source>
        <strain evidence="6 7">DSM 14551</strain>
    </source>
</reference>
<feature type="domain" description="TonB C-terminal" evidence="5">
    <location>
        <begin position="119"/>
        <end position="186"/>
    </location>
</feature>
<gene>
    <name evidence="6" type="ORF">CDQ91_03520</name>
</gene>
<evidence type="ECO:0000259" key="5">
    <source>
        <dbReference type="Pfam" id="PF03544"/>
    </source>
</evidence>
<organism evidence="6 7">
    <name type="scientific">Sphingopyxis witflariensis</name>
    <dbReference type="NCBI Taxonomy" id="173675"/>
    <lineage>
        <taxon>Bacteria</taxon>
        <taxon>Pseudomonadati</taxon>
        <taxon>Pseudomonadota</taxon>
        <taxon>Alphaproteobacteria</taxon>
        <taxon>Sphingomonadales</taxon>
        <taxon>Sphingomonadaceae</taxon>
        <taxon>Sphingopyxis</taxon>
    </lineage>
</organism>
<evidence type="ECO:0000256" key="4">
    <source>
        <dbReference type="ARBA" id="ARBA00023136"/>
    </source>
</evidence>